<feature type="compositionally biased region" description="Basic and acidic residues" evidence="9">
    <location>
        <begin position="308"/>
        <end position="322"/>
    </location>
</feature>
<evidence type="ECO:0000256" key="8">
    <source>
        <dbReference type="RuleBase" id="RU000383"/>
    </source>
</evidence>
<feature type="compositionally biased region" description="Polar residues" evidence="9">
    <location>
        <begin position="567"/>
        <end position="579"/>
    </location>
</feature>
<evidence type="ECO:0000256" key="4">
    <source>
        <dbReference type="ARBA" id="ARBA00023015"/>
    </source>
</evidence>
<feature type="compositionally biased region" description="Basic residues" evidence="9">
    <location>
        <begin position="941"/>
        <end position="973"/>
    </location>
</feature>
<feature type="region of interest" description="Disordered" evidence="9">
    <location>
        <begin position="264"/>
        <end position="674"/>
    </location>
</feature>
<evidence type="ECO:0000256" key="2">
    <source>
        <dbReference type="ARBA" id="ARBA00008638"/>
    </source>
</evidence>
<feature type="compositionally biased region" description="Basic and acidic residues" evidence="9">
    <location>
        <begin position="1047"/>
        <end position="1057"/>
    </location>
</feature>
<evidence type="ECO:0000256" key="5">
    <source>
        <dbReference type="ARBA" id="ARBA00023127"/>
    </source>
</evidence>
<dbReference type="FunFam" id="1.10.472.10:FF:000004">
    <property type="entry name" value="Cyclin T2"/>
    <property type="match status" value="1"/>
</dbReference>
<evidence type="ECO:0000256" key="3">
    <source>
        <dbReference type="ARBA" id="ARBA00022553"/>
    </source>
</evidence>
<dbReference type="EMBL" id="JAPTSV010000006">
    <property type="protein sequence ID" value="KAJ1526838.1"/>
    <property type="molecule type" value="Genomic_DNA"/>
</dbReference>
<keyword evidence="5 8" id="KW-0195">Cyclin</keyword>
<comment type="caution">
    <text evidence="11">The sequence shown here is derived from an EMBL/GenBank/DDBJ whole genome shotgun (WGS) entry which is preliminary data.</text>
</comment>
<dbReference type="GO" id="GO:0006357">
    <property type="term" value="P:regulation of transcription by RNA polymerase II"/>
    <property type="evidence" value="ECO:0007669"/>
    <property type="project" value="InterPro"/>
</dbReference>
<reference evidence="11" key="1">
    <citation type="submission" date="2022-12" db="EMBL/GenBank/DDBJ databases">
        <title>Chromosome-level genome assembly of the bean flower thrips Megalurothrips usitatus.</title>
        <authorList>
            <person name="Ma L."/>
            <person name="Liu Q."/>
            <person name="Li H."/>
            <person name="Cai W."/>
        </authorList>
    </citation>
    <scope>NUCLEOTIDE SEQUENCE</scope>
    <source>
        <strain evidence="11">Cailab_2022a</strain>
    </source>
</reference>
<feature type="compositionally biased region" description="Basic and acidic residues" evidence="9">
    <location>
        <begin position="498"/>
        <end position="519"/>
    </location>
</feature>
<feature type="region of interest" description="Disordered" evidence="9">
    <location>
        <begin position="739"/>
        <end position="894"/>
    </location>
</feature>
<evidence type="ECO:0000256" key="1">
    <source>
        <dbReference type="ARBA" id="ARBA00004123"/>
    </source>
</evidence>
<evidence type="ECO:0000256" key="9">
    <source>
        <dbReference type="SAM" id="MobiDB-lite"/>
    </source>
</evidence>
<feature type="compositionally biased region" description="Pro residues" evidence="9">
    <location>
        <begin position="1201"/>
        <end position="1226"/>
    </location>
</feature>
<dbReference type="CDD" id="cd20539">
    <property type="entry name" value="CYCLIN_CCNT_rpt2"/>
    <property type="match status" value="1"/>
</dbReference>
<feature type="compositionally biased region" description="Basic residues" evidence="9">
    <location>
        <begin position="1109"/>
        <end position="1127"/>
    </location>
</feature>
<protein>
    <recommendedName>
        <fullName evidence="10">Cyclin-like domain-containing protein</fullName>
    </recommendedName>
</protein>
<comment type="subcellular location">
    <subcellularLocation>
        <location evidence="1">Nucleus</location>
    </subcellularLocation>
</comment>
<keyword evidence="4" id="KW-0805">Transcription regulation</keyword>
<feature type="compositionally biased region" description="Basic and acidic residues" evidence="9">
    <location>
        <begin position="526"/>
        <end position="540"/>
    </location>
</feature>
<name>A0AAV7XQT8_9NEOP</name>
<keyword evidence="3" id="KW-0597">Phosphoprotein</keyword>
<keyword evidence="12" id="KW-1185">Reference proteome</keyword>
<comment type="similarity">
    <text evidence="2">Belongs to the cyclin family. Cyclin C subfamily.</text>
</comment>
<dbReference type="Pfam" id="PF00134">
    <property type="entry name" value="Cyclin_N"/>
    <property type="match status" value="1"/>
</dbReference>
<sequence length="1226" mass="137565">MAADEKWYFTKDQLSQTPSLRCGYDADRELLSRQQAAHLIQDMGQRLQVSQLCINTAMVYMHRFYVFHSFSQFHLDAMAAAALFLAAKVEEQPRKLEHVIRVKQICQQPRDHQPQPALDNKSEQYLEQAQDLVFNENVLLQTLGFDVAIDHPHTHVVRCCHLVRASKDLAQTSYFMASNSLHLTTMCLQYKPTVVACFCIHLACKWSNWEIPQSNEGKYWFYYVDKTVTQDLLEQLTDEFLVIFEKCPSRLKKKIKANQTPATYQFDKMSQSHRDNLHEGVSFQSHHRPLDPNRPSTSHVPQSSSQRAESREYQEKRERDRQMASQTSHSQHRDGHHRGHHMANLHPSSSTAQAKPHANLPQHNKIPHPGQHRSSSLSHHPRPDHHSRPDHSQRPEHQSRSDHQQRQDYQQRQDRERQPRPEHGSRPEHHPRGDHPLRPDQGRPDHHQVRMDHQQRGEHGSRPDHHRSDHLNRPDQGRPEHQGLQSRPDHPGSQGRSDPQRLDPSARVDQANRQEHPLRPEYPSGLERHDRLDAHADQRHGGVTAARDQLRRDAAMQREAVRREALHTSSLLNHSPAQRTASADSAISSNSSTSLTPSSQDWSGFGVTSAASGGPSPLPPKHPDPGHRHSSGYEKPKSSNSAVDSYGRHRGSLPGTDRRPSNAAISMDRKMMQEISERRQLESFFGKTEAQERMNDIKKEPENIQLQPQPAPLQHIKREKVSPSLQPLVAAPTARNDMDLPALPSAMHQNNYKPSTSEYPTSKNIKVERDAETISDSRNGTTAPALITPKLEKIEPEVKSSIFSPEKTLPKERESPVPQQAIKTNCPPSPGIAFGSPPITPGKSQGSISRSDHKSILYPPAASNTSLVQGRSGACVPEVQSTASPQLPVQDGRSIVPMKNTDVRTAMPLVPIQGDLGAVAFPASEAKDLVPALPSEEGDHHHHKSKKKKEKKEKHKHKDKEKHREEKKHKSKHKEKDKERRKSEAVSEGLQPSLAGKPELLKIKIPKANITPPPAPAVAAPSSGGGLKLKISLSSLSSTPSGTSSSKESRKRERDRSSPGVEPSHSKAPKLSNAVETPKRSGNPEIANHGVPSKSNYARQNGLEPRGGNQHHMRHPQHYSGSKVRKRGAVHGWRPSYEPPIVNRISISFNHDVPSPLVHPMPINLPDTSIPPPVMQPMYYPQYHYPYSYYQMPYTQAPVLPVAPPPPPPLPKDPPPSAPPPPPPPP</sequence>
<dbReference type="SUPFAM" id="SSF47954">
    <property type="entry name" value="Cyclin-like"/>
    <property type="match status" value="2"/>
</dbReference>
<evidence type="ECO:0000256" key="6">
    <source>
        <dbReference type="ARBA" id="ARBA00023163"/>
    </source>
</evidence>
<feature type="domain" description="Cyclin-like" evidence="10">
    <location>
        <begin position="38"/>
        <end position="141"/>
    </location>
</feature>
<feature type="compositionally biased region" description="Basic and acidic residues" evidence="9">
    <location>
        <begin position="548"/>
        <end position="566"/>
    </location>
</feature>
<dbReference type="Pfam" id="PF21797">
    <property type="entry name" value="CycT2-like_C"/>
    <property type="match status" value="1"/>
</dbReference>
<evidence type="ECO:0000256" key="7">
    <source>
        <dbReference type="ARBA" id="ARBA00023242"/>
    </source>
</evidence>
<feature type="compositionally biased region" description="Polar residues" evidence="9">
    <location>
        <begin position="747"/>
        <end position="764"/>
    </location>
</feature>
<feature type="compositionally biased region" description="Low complexity" evidence="9">
    <location>
        <begin position="580"/>
        <end position="599"/>
    </location>
</feature>
<feature type="compositionally biased region" description="Polar residues" evidence="9">
    <location>
        <begin position="294"/>
        <end position="307"/>
    </location>
</feature>
<keyword evidence="6" id="KW-0804">Transcription</keyword>
<dbReference type="CDD" id="cd20538">
    <property type="entry name" value="CYCLIN_CCNT_rpt1"/>
    <property type="match status" value="1"/>
</dbReference>
<keyword evidence="7" id="KW-0539">Nucleus</keyword>
<dbReference type="Proteomes" id="UP001075354">
    <property type="component" value="Chromosome 6"/>
</dbReference>
<feature type="compositionally biased region" description="Basic and acidic residues" evidence="9">
    <location>
        <begin position="621"/>
        <end position="637"/>
    </location>
</feature>
<evidence type="ECO:0000313" key="11">
    <source>
        <dbReference type="EMBL" id="KAJ1526838.1"/>
    </source>
</evidence>
<accession>A0AAV7XQT8</accession>
<organism evidence="11 12">
    <name type="scientific">Megalurothrips usitatus</name>
    <name type="common">bean blossom thrips</name>
    <dbReference type="NCBI Taxonomy" id="439358"/>
    <lineage>
        <taxon>Eukaryota</taxon>
        <taxon>Metazoa</taxon>
        <taxon>Ecdysozoa</taxon>
        <taxon>Arthropoda</taxon>
        <taxon>Hexapoda</taxon>
        <taxon>Insecta</taxon>
        <taxon>Pterygota</taxon>
        <taxon>Neoptera</taxon>
        <taxon>Paraneoptera</taxon>
        <taxon>Thysanoptera</taxon>
        <taxon>Terebrantia</taxon>
        <taxon>Thripoidea</taxon>
        <taxon>Thripidae</taxon>
        <taxon>Megalurothrips</taxon>
    </lineage>
</organism>
<dbReference type="SMART" id="SM00385">
    <property type="entry name" value="CYCLIN"/>
    <property type="match status" value="1"/>
</dbReference>
<feature type="compositionally biased region" description="Basic and acidic residues" evidence="9">
    <location>
        <begin position="384"/>
        <end position="481"/>
    </location>
</feature>
<evidence type="ECO:0000313" key="12">
    <source>
        <dbReference type="Proteomes" id="UP001075354"/>
    </source>
</evidence>
<dbReference type="PANTHER" id="PTHR10026">
    <property type="entry name" value="CYCLIN"/>
    <property type="match status" value="1"/>
</dbReference>
<dbReference type="Gene3D" id="1.10.472.10">
    <property type="entry name" value="Cyclin-like"/>
    <property type="match status" value="2"/>
</dbReference>
<dbReference type="InterPro" id="IPR013763">
    <property type="entry name" value="Cyclin-like_dom"/>
</dbReference>
<feature type="compositionally biased region" description="Low complexity" evidence="9">
    <location>
        <begin position="1017"/>
        <end position="1046"/>
    </location>
</feature>
<gene>
    <name evidence="11" type="ORF">ONE63_008402</name>
</gene>
<dbReference type="InterPro" id="IPR036915">
    <property type="entry name" value="Cyclin-like_sf"/>
</dbReference>
<feature type="compositionally biased region" description="Basic and acidic residues" evidence="9">
    <location>
        <begin position="974"/>
        <end position="985"/>
    </location>
</feature>
<dbReference type="InterPro" id="IPR043198">
    <property type="entry name" value="Cyclin/Ssn8"/>
</dbReference>
<feature type="region of interest" description="Disordered" evidence="9">
    <location>
        <begin position="930"/>
        <end position="1127"/>
    </location>
</feature>
<evidence type="ECO:0000259" key="10">
    <source>
        <dbReference type="SMART" id="SM00385"/>
    </source>
</evidence>
<dbReference type="AlphaFoldDB" id="A0AAV7XQT8"/>
<feature type="region of interest" description="Disordered" evidence="9">
    <location>
        <begin position="1200"/>
        <end position="1226"/>
    </location>
</feature>
<dbReference type="GO" id="GO:0005634">
    <property type="term" value="C:nucleus"/>
    <property type="evidence" value="ECO:0007669"/>
    <property type="project" value="UniProtKB-SubCell"/>
</dbReference>
<feature type="compositionally biased region" description="Basic residues" evidence="9">
    <location>
        <begin position="334"/>
        <end position="343"/>
    </location>
</feature>
<dbReference type="InterPro" id="IPR006671">
    <property type="entry name" value="Cyclin_N"/>
</dbReference>
<dbReference type="GO" id="GO:0016538">
    <property type="term" value="F:cyclin-dependent protein serine/threonine kinase regulator activity"/>
    <property type="evidence" value="ECO:0007669"/>
    <property type="project" value="InterPro"/>
</dbReference>
<proteinExistence type="inferred from homology"/>